<dbReference type="PATRIC" id="fig|587753.9.peg.4867"/>
<dbReference type="Pfam" id="PF05489">
    <property type="entry name" value="Phage_tail_X"/>
    <property type="match status" value="1"/>
</dbReference>
<dbReference type="AlphaFoldDB" id="A0A0A6D5R0"/>
<dbReference type="Proteomes" id="UP000030564">
    <property type="component" value="Unassembled WGS sequence"/>
</dbReference>
<accession>A0A0A6D5R0</accession>
<name>A0A0A6D5R0_9PSED</name>
<dbReference type="InterPro" id="IPR008861">
    <property type="entry name" value="GpX-like"/>
</dbReference>
<protein>
    <submittedName>
        <fullName evidence="1">Membrane protein</fullName>
    </submittedName>
</protein>
<gene>
    <name evidence="1" type="ORF">NZ35_27530</name>
</gene>
<dbReference type="OrthoDB" id="8602627at2"/>
<evidence type="ECO:0000313" key="1">
    <source>
        <dbReference type="EMBL" id="KHA70062.1"/>
    </source>
</evidence>
<proteinExistence type="predicted"/>
<comment type="caution">
    <text evidence="1">The sequence shown here is derived from an EMBL/GenBank/DDBJ whole genome shotgun (WGS) entry which is preliminary data.</text>
</comment>
<sequence>MFIPHHTTEGERWDQLAWRYYGDAHRYGPIADANPNVPLNATLPSGLTLAIPLLAARPTAQDVPPWMR</sequence>
<dbReference type="EMBL" id="JSFK01000048">
    <property type="protein sequence ID" value="KHA70062.1"/>
    <property type="molecule type" value="Genomic_DNA"/>
</dbReference>
<evidence type="ECO:0000313" key="2">
    <source>
        <dbReference type="Proteomes" id="UP000030564"/>
    </source>
</evidence>
<organism evidence="1 2">
    <name type="scientific">Pseudomonas chlororaphis</name>
    <dbReference type="NCBI Taxonomy" id="587753"/>
    <lineage>
        <taxon>Bacteria</taxon>
        <taxon>Pseudomonadati</taxon>
        <taxon>Pseudomonadota</taxon>
        <taxon>Gammaproteobacteria</taxon>
        <taxon>Pseudomonadales</taxon>
        <taxon>Pseudomonadaceae</taxon>
        <taxon>Pseudomonas</taxon>
    </lineage>
</organism>
<reference evidence="1 2" key="1">
    <citation type="submission" date="2014-10" db="EMBL/GenBank/DDBJ databases">
        <title>Draft genome sequence of Pseudomonas chlororaphis EA105.</title>
        <authorList>
            <person name="McCully L.M."/>
            <person name="Bitzer A.S."/>
            <person name="Spence C."/>
            <person name="Bais H."/>
            <person name="Silby M.W."/>
        </authorList>
    </citation>
    <scope>NUCLEOTIDE SEQUENCE [LARGE SCALE GENOMIC DNA]</scope>
    <source>
        <strain evidence="1 2">EA105</strain>
    </source>
</reference>